<evidence type="ECO:0000256" key="2">
    <source>
        <dbReference type="ARBA" id="ARBA00009636"/>
    </source>
</evidence>
<evidence type="ECO:0000256" key="1">
    <source>
        <dbReference type="ARBA" id="ARBA00004496"/>
    </source>
</evidence>
<dbReference type="GO" id="GO:0005525">
    <property type="term" value="F:GTP binding"/>
    <property type="evidence" value="ECO:0007669"/>
    <property type="project" value="UniProtKB-KW"/>
</dbReference>
<evidence type="ECO:0000313" key="9">
    <source>
        <dbReference type="Proteomes" id="UP000246464"/>
    </source>
</evidence>
<evidence type="ECO:0000256" key="3">
    <source>
        <dbReference type="ARBA" id="ARBA00022490"/>
    </source>
</evidence>
<organism evidence="8 9">
    <name type="scientific">Scophthalmus maximus</name>
    <name type="common">Turbot</name>
    <name type="synonym">Psetta maxima</name>
    <dbReference type="NCBI Taxonomy" id="52904"/>
    <lineage>
        <taxon>Eukaryota</taxon>
        <taxon>Metazoa</taxon>
        <taxon>Chordata</taxon>
        <taxon>Craniata</taxon>
        <taxon>Vertebrata</taxon>
        <taxon>Euteleostomi</taxon>
        <taxon>Actinopterygii</taxon>
        <taxon>Neopterygii</taxon>
        <taxon>Teleostei</taxon>
        <taxon>Neoteleostei</taxon>
        <taxon>Acanthomorphata</taxon>
        <taxon>Carangaria</taxon>
        <taxon>Pleuronectiformes</taxon>
        <taxon>Pleuronectoidei</taxon>
        <taxon>Scophthalmidae</taxon>
        <taxon>Scophthalmus</taxon>
    </lineage>
</organism>
<keyword evidence="5" id="KW-0547">Nucleotide-binding</keyword>
<keyword evidence="4" id="KW-0493">Microtubule</keyword>
<comment type="subcellular location">
    <subcellularLocation>
        <location evidence="1">Cytoplasm</location>
    </subcellularLocation>
</comment>
<proteinExistence type="inferred from homology"/>
<gene>
    <name evidence="8" type="ORF">SMAX5B_018778</name>
</gene>
<accession>A0A2U9BRM5</accession>
<dbReference type="Proteomes" id="UP000246464">
    <property type="component" value="Chromosome 9"/>
</dbReference>
<dbReference type="GO" id="GO:0005874">
    <property type="term" value="C:microtubule"/>
    <property type="evidence" value="ECO:0007669"/>
    <property type="project" value="UniProtKB-KW"/>
</dbReference>
<evidence type="ECO:0000256" key="6">
    <source>
        <dbReference type="ARBA" id="ARBA00023134"/>
    </source>
</evidence>
<dbReference type="PRINTS" id="PR01161">
    <property type="entry name" value="TUBULIN"/>
</dbReference>
<keyword evidence="9" id="KW-1185">Reference proteome</keyword>
<evidence type="ECO:0000256" key="4">
    <source>
        <dbReference type="ARBA" id="ARBA00022701"/>
    </source>
</evidence>
<dbReference type="InterPro" id="IPR036525">
    <property type="entry name" value="Tubulin/FtsZ_GTPase_sf"/>
</dbReference>
<dbReference type="InterPro" id="IPR000217">
    <property type="entry name" value="Tubulin"/>
</dbReference>
<comment type="similarity">
    <text evidence="2">Belongs to the tubulin family.</text>
</comment>
<dbReference type="GO" id="GO:0007017">
    <property type="term" value="P:microtubule-based process"/>
    <property type="evidence" value="ECO:0007669"/>
    <property type="project" value="InterPro"/>
</dbReference>
<feature type="region of interest" description="Disordered" evidence="7">
    <location>
        <begin position="1"/>
        <end position="31"/>
    </location>
</feature>
<feature type="compositionally biased region" description="Gly residues" evidence="7">
    <location>
        <begin position="1"/>
        <end position="12"/>
    </location>
</feature>
<protein>
    <submittedName>
        <fullName evidence="8">Putative tubulin alpha-1A chain-like</fullName>
    </submittedName>
</protein>
<evidence type="ECO:0000313" key="8">
    <source>
        <dbReference type="EMBL" id="AWP06543.1"/>
    </source>
</evidence>
<dbReference type="EMBL" id="CP026251">
    <property type="protein sequence ID" value="AWP06543.1"/>
    <property type="molecule type" value="Genomic_DNA"/>
</dbReference>
<evidence type="ECO:0000256" key="5">
    <source>
        <dbReference type="ARBA" id="ARBA00022741"/>
    </source>
</evidence>
<name>A0A2U9BRM5_SCOMX</name>
<keyword evidence="3" id="KW-0963">Cytoplasm</keyword>
<sequence length="87" mass="9127">MGYSEGGEGGTGSDADAAIGKEIIDPRPPVDYGNKSKLEFSIYPAPQVSTAPCGGALQPHPDHPNHAVEHPDCAFLLDSEAFYDTTP</sequence>
<evidence type="ECO:0000256" key="7">
    <source>
        <dbReference type="SAM" id="MobiDB-lite"/>
    </source>
</evidence>
<keyword evidence="6" id="KW-0342">GTP-binding</keyword>
<reference evidence="8 9" key="1">
    <citation type="submission" date="2017-12" db="EMBL/GenBank/DDBJ databases">
        <title>Integrating genomic resources of turbot (Scophthalmus maximus) in depth evaluation of genetic and physical mapping variation across individuals.</title>
        <authorList>
            <person name="Martinez P."/>
        </authorList>
    </citation>
    <scope>NUCLEOTIDE SEQUENCE [LARGE SCALE GENOMIC DNA]</scope>
</reference>
<dbReference type="GO" id="GO:0005737">
    <property type="term" value="C:cytoplasm"/>
    <property type="evidence" value="ECO:0007669"/>
    <property type="project" value="UniProtKB-SubCell"/>
</dbReference>
<dbReference type="Gene3D" id="3.40.50.1440">
    <property type="entry name" value="Tubulin/FtsZ, GTPase domain"/>
    <property type="match status" value="1"/>
</dbReference>
<dbReference type="AlphaFoldDB" id="A0A2U9BRM5"/>